<accession>A0A1A9ZR44</accession>
<evidence type="ECO:0000313" key="2">
    <source>
        <dbReference type="Proteomes" id="UP000092445"/>
    </source>
</evidence>
<keyword evidence="2" id="KW-1185">Reference proteome</keyword>
<dbReference type="EnsemblMetazoa" id="GPAI022418-RA">
    <property type="protein sequence ID" value="GPAI022418-PA"/>
    <property type="gene ID" value="GPAI022418"/>
</dbReference>
<dbReference type="VEuPathDB" id="VectorBase:GPAI022418"/>
<name>A0A1A9ZR44_GLOPL</name>
<organism evidence="1 2">
    <name type="scientific">Glossina pallidipes</name>
    <name type="common">Tsetse fly</name>
    <dbReference type="NCBI Taxonomy" id="7398"/>
    <lineage>
        <taxon>Eukaryota</taxon>
        <taxon>Metazoa</taxon>
        <taxon>Ecdysozoa</taxon>
        <taxon>Arthropoda</taxon>
        <taxon>Hexapoda</taxon>
        <taxon>Insecta</taxon>
        <taxon>Pterygota</taxon>
        <taxon>Neoptera</taxon>
        <taxon>Endopterygota</taxon>
        <taxon>Diptera</taxon>
        <taxon>Brachycera</taxon>
        <taxon>Muscomorpha</taxon>
        <taxon>Hippoboscoidea</taxon>
        <taxon>Glossinidae</taxon>
        <taxon>Glossina</taxon>
    </lineage>
</organism>
<protein>
    <submittedName>
        <fullName evidence="1">Uncharacterized protein</fullName>
    </submittedName>
</protein>
<reference evidence="1" key="2">
    <citation type="submission" date="2020-05" db="UniProtKB">
        <authorList>
            <consortium name="EnsemblMetazoa"/>
        </authorList>
    </citation>
    <scope>IDENTIFICATION</scope>
    <source>
        <strain evidence="1">IAEA</strain>
    </source>
</reference>
<reference evidence="2" key="1">
    <citation type="submission" date="2014-03" db="EMBL/GenBank/DDBJ databases">
        <authorList>
            <person name="Aksoy S."/>
            <person name="Warren W."/>
            <person name="Wilson R.K."/>
        </authorList>
    </citation>
    <scope>NUCLEOTIDE SEQUENCE [LARGE SCALE GENOMIC DNA]</scope>
    <source>
        <strain evidence="2">IAEA</strain>
    </source>
</reference>
<proteinExistence type="predicted"/>
<evidence type="ECO:0000313" key="1">
    <source>
        <dbReference type="EnsemblMetazoa" id="GPAI022418-PA"/>
    </source>
</evidence>
<dbReference type="Proteomes" id="UP000092445">
    <property type="component" value="Unassembled WGS sequence"/>
</dbReference>
<dbReference type="AlphaFoldDB" id="A0A1A9ZR44"/>
<sequence length="109" mass="12404">MSGRLTTSYGPSYDAVGQVELFLYWLRSGSLYCSSRWDVVAVIFFNPLIGKWLELTNIAFRHLGHFLSQDLFNTSAVKVDPERNWSGLSGPCISLYHGGEILQRTRLQF</sequence>